<gene>
    <name evidence="1" type="ORF">OIH86_22770</name>
</gene>
<dbReference type="Proteomes" id="UP001526147">
    <property type="component" value="Unassembled WGS sequence"/>
</dbReference>
<evidence type="ECO:0000313" key="2">
    <source>
        <dbReference type="Proteomes" id="UP001526147"/>
    </source>
</evidence>
<reference evidence="1 2" key="1">
    <citation type="submission" date="2022-10" db="EMBL/GenBank/DDBJ databases">
        <title>Draft genome assembly of moderately radiation resistant bacterium Metabacillus halosaccharovorans.</title>
        <authorList>
            <person name="Pal S."/>
            <person name="Gopinathan A."/>
        </authorList>
    </citation>
    <scope>NUCLEOTIDE SEQUENCE [LARGE SCALE GENOMIC DNA]</scope>
    <source>
        <strain evidence="1 2">VITHBRA001</strain>
    </source>
</reference>
<keyword evidence="2" id="KW-1185">Reference proteome</keyword>
<dbReference type="EMBL" id="JAOYEY010000050">
    <property type="protein sequence ID" value="MCV9888479.1"/>
    <property type="molecule type" value="Genomic_DNA"/>
</dbReference>
<name>A0ABT3DN40_9BACI</name>
<proteinExistence type="predicted"/>
<evidence type="ECO:0000313" key="1">
    <source>
        <dbReference type="EMBL" id="MCV9888479.1"/>
    </source>
</evidence>
<dbReference type="Pfam" id="PF07070">
    <property type="entry name" value="Spo0M"/>
    <property type="match status" value="1"/>
</dbReference>
<accession>A0ABT3DN40</accession>
<dbReference type="RefSeq" id="WP_264144562.1">
    <property type="nucleotide sequence ID" value="NZ_JAOYEY010000050.1"/>
</dbReference>
<dbReference type="PANTHER" id="PTHR40053:SF1">
    <property type="entry name" value="SPORULATION-CONTROL PROTEIN SPO0M"/>
    <property type="match status" value="1"/>
</dbReference>
<comment type="caution">
    <text evidence="1">The sequence shown here is derived from an EMBL/GenBank/DDBJ whole genome shotgun (WGS) entry which is preliminary data.</text>
</comment>
<organism evidence="1 2">
    <name type="scientific">Metabacillus halosaccharovorans</name>
    <dbReference type="NCBI Taxonomy" id="930124"/>
    <lineage>
        <taxon>Bacteria</taxon>
        <taxon>Bacillati</taxon>
        <taxon>Bacillota</taxon>
        <taxon>Bacilli</taxon>
        <taxon>Bacillales</taxon>
        <taxon>Bacillaceae</taxon>
        <taxon>Metabacillus</taxon>
    </lineage>
</organism>
<protein>
    <submittedName>
        <fullName evidence="1">Sporulation protein</fullName>
    </submittedName>
</protein>
<dbReference type="InterPro" id="IPR009776">
    <property type="entry name" value="Spore_0_M"/>
</dbReference>
<sequence length="256" mass="28527">MSFFNKILASIGVGSAKVDAKLSDSIIKVGDKVKGIIEVKGGNIEQSINEIYLTINTNYEKEEDDKVVDKQAGIAKVKLNEPFVIMPGETKTIPFTFELPLDTPLTVGSSKVWLQTGVDIKGSIDPTDRDIIKIEPHPLMEKTISALSELGFSLRNVKNEAASYKVRKRLPFVQEFEFIPTAGQFKKSLDEVEIMFSLLDESNIEIFIEVDRKARGISGLFSEALDLDESLVRFTLHENEIGKIKGILLDILNKHS</sequence>
<dbReference type="PANTHER" id="PTHR40053">
    <property type="entry name" value="SPORULATION-CONTROL PROTEIN SPO0M"/>
    <property type="match status" value="1"/>
</dbReference>